<dbReference type="AlphaFoldDB" id="F4QU22"/>
<name>F4QU22_9CAUL</name>
<gene>
    <name evidence="1" type="ORF">ABI_46690</name>
</gene>
<proteinExistence type="predicted"/>
<dbReference type="Proteomes" id="UP000006512">
    <property type="component" value="Unassembled WGS sequence"/>
</dbReference>
<evidence type="ECO:0000313" key="2">
    <source>
        <dbReference type="Proteomes" id="UP000006512"/>
    </source>
</evidence>
<reference evidence="2" key="1">
    <citation type="submission" date="2011-03" db="EMBL/GenBank/DDBJ databases">
        <title>Draft genome sequence of Brevundimonas diminuta.</title>
        <authorList>
            <person name="Brown P.J.B."/>
            <person name="Buechlein A."/>
            <person name="Hemmerich C."/>
            <person name="Brun Y.V."/>
        </authorList>
    </citation>
    <scope>NUCLEOTIDE SEQUENCE [LARGE SCALE GENOMIC DNA]</scope>
    <source>
        <strain evidence="2">C19</strain>
    </source>
</reference>
<sequence>MSGFTCHGREGKIAAQDVPAHVTERQTAGRQIKKLSVVI</sequence>
<dbReference type="EMBL" id="GL883081">
    <property type="protein sequence ID" value="EGF89322.1"/>
    <property type="molecule type" value="Genomic_DNA"/>
</dbReference>
<protein>
    <submittedName>
        <fullName evidence="1">Uncharacterized protein</fullName>
    </submittedName>
</protein>
<keyword evidence="2" id="KW-1185">Reference proteome</keyword>
<accession>F4QU22</accession>
<evidence type="ECO:0000313" key="1">
    <source>
        <dbReference type="EMBL" id="EGF89322.1"/>
    </source>
</evidence>
<organism evidence="1 2">
    <name type="scientific">Asticcacaulis biprosthecium C19</name>
    <dbReference type="NCBI Taxonomy" id="715226"/>
    <lineage>
        <taxon>Bacteria</taxon>
        <taxon>Pseudomonadati</taxon>
        <taxon>Pseudomonadota</taxon>
        <taxon>Alphaproteobacteria</taxon>
        <taxon>Caulobacterales</taxon>
        <taxon>Caulobacteraceae</taxon>
        <taxon>Asticcacaulis</taxon>
    </lineage>
</organism>
<dbReference type="HOGENOM" id="CLU_3304021_0_0_5"/>